<evidence type="ECO:0000259" key="7">
    <source>
        <dbReference type="PROSITE" id="PS50801"/>
    </source>
</evidence>
<keyword evidence="4 6" id="KW-0472">Membrane</keyword>
<feature type="transmembrane region" description="Helical" evidence="6">
    <location>
        <begin position="289"/>
        <end position="313"/>
    </location>
</feature>
<protein>
    <submittedName>
        <fullName evidence="8">Sulfate permease</fullName>
    </submittedName>
</protein>
<organism evidence="8 9">
    <name type="scientific">Jaminaea rosea</name>
    <dbReference type="NCBI Taxonomy" id="1569628"/>
    <lineage>
        <taxon>Eukaryota</taxon>
        <taxon>Fungi</taxon>
        <taxon>Dikarya</taxon>
        <taxon>Basidiomycota</taxon>
        <taxon>Ustilaginomycotina</taxon>
        <taxon>Exobasidiomycetes</taxon>
        <taxon>Microstromatales</taxon>
        <taxon>Microstromatales incertae sedis</taxon>
        <taxon>Jaminaea</taxon>
    </lineage>
</organism>
<evidence type="ECO:0000256" key="5">
    <source>
        <dbReference type="SAM" id="MobiDB-lite"/>
    </source>
</evidence>
<dbReference type="CDD" id="cd07042">
    <property type="entry name" value="STAS_SulP_like_sulfate_transporter"/>
    <property type="match status" value="1"/>
</dbReference>
<evidence type="ECO:0000256" key="4">
    <source>
        <dbReference type="ARBA" id="ARBA00023136"/>
    </source>
</evidence>
<feature type="transmembrane region" description="Helical" evidence="6">
    <location>
        <begin position="176"/>
        <end position="199"/>
    </location>
</feature>
<accession>A0A316UHA0</accession>
<feature type="transmembrane region" description="Helical" evidence="6">
    <location>
        <begin position="259"/>
        <end position="277"/>
    </location>
</feature>
<evidence type="ECO:0000256" key="1">
    <source>
        <dbReference type="ARBA" id="ARBA00004141"/>
    </source>
</evidence>
<feature type="transmembrane region" description="Helical" evidence="6">
    <location>
        <begin position="475"/>
        <end position="495"/>
    </location>
</feature>
<feature type="compositionally biased region" description="Basic and acidic residues" evidence="5">
    <location>
        <begin position="756"/>
        <end position="769"/>
    </location>
</feature>
<dbReference type="Pfam" id="PF01740">
    <property type="entry name" value="STAS"/>
    <property type="match status" value="1"/>
</dbReference>
<dbReference type="PROSITE" id="PS01130">
    <property type="entry name" value="SLC26A"/>
    <property type="match status" value="1"/>
</dbReference>
<dbReference type="Gene3D" id="3.30.750.24">
    <property type="entry name" value="STAS domain"/>
    <property type="match status" value="1"/>
</dbReference>
<dbReference type="Proteomes" id="UP000245884">
    <property type="component" value="Unassembled WGS sequence"/>
</dbReference>
<evidence type="ECO:0000313" key="9">
    <source>
        <dbReference type="Proteomes" id="UP000245884"/>
    </source>
</evidence>
<keyword evidence="9" id="KW-1185">Reference proteome</keyword>
<feature type="transmembrane region" description="Helical" evidence="6">
    <location>
        <begin position="389"/>
        <end position="408"/>
    </location>
</feature>
<feature type="compositionally biased region" description="Low complexity" evidence="5">
    <location>
        <begin position="784"/>
        <end position="802"/>
    </location>
</feature>
<feature type="transmembrane region" description="Helical" evidence="6">
    <location>
        <begin position="445"/>
        <end position="463"/>
    </location>
</feature>
<sequence>MSRLFRSPAEEEDPAHLPETQPHGVSSVAKGRQSAWRWLIGYNDIEAHRIGVPMVSSKDWLGDIFNHPGSKAAAYLDSLFPFTHWITRYNLQWGVGDLIAGITVALVLVPQSMSYATLAGLRPEYGLYSSLTGVVLYPLFATSKDVSVGPVAVMSLQTSNVIVKVMSRTDAWSPEVIASALAFMCGVITLGLGLLRLGWITEFIPSPGIAGFTTGSAITIAASQVPKLMGISGVNTNGQAAYRVIIDTLKGLPRTKIDAAFGLTALFSLYAIRSACVHIPRRYPKAARVCFFISVFRSAFVIIVLTIAARLWVGNNYTYAQQKSYPISLLKTVPRGFQHVGVPNLNTTLLSDMASELPVSAIVLLLEHIAISRSFGRQYGYRIVPSQELLAIGATNIFGPFLGGYAATGSFSRSAIKAKSGVRTPLAGWVTAVLVVIALYALNGVFYWIPSAALSAIIIHAVIDLLASPRAVYRFWLISPFEMLIFLAAVFVSVFSSLENGVYTSIGASLVLLLVRIAKPRASFLGTVDIRHDDSPEATQTDNAPSRVAFVPLDDRGGLRDPSVKVTPPPPGVLMLRFEEAFTYPNASALGDFIIQHVKTVTRPGRASAYARPGDRPWNDPGPINPLLAKVLRPFTFSKAKRNLDAKIGEAVGGGFQEDPRPVLRAFIFDFSSVANVDTTSVQTLVDVRAALERYAGQPIEFHFATLLSPWVRRALLAGGFGTGSTQGHVIEIAPVVSTRNALGPQEQALRRIEEHTRRRRQEQAEDKGSGSSSADRVDDVDVLDSGAAASTSRPTSSVSSTNKDRLAEEGAISRNDEDDDAGSAASVAVLWGADLCPAFHLDLSAALAAATAAAKK</sequence>
<dbReference type="InterPro" id="IPR002645">
    <property type="entry name" value="STAS_dom"/>
</dbReference>
<dbReference type="PANTHER" id="PTHR11814">
    <property type="entry name" value="SULFATE TRANSPORTER"/>
    <property type="match status" value="1"/>
</dbReference>
<dbReference type="Pfam" id="PF00916">
    <property type="entry name" value="Sulfate_transp"/>
    <property type="match status" value="1"/>
</dbReference>
<dbReference type="GeneID" id="37028925"/>
<gene>
    <name evidence="8" type="ORF">BDZ90DRAFT_234666</name>
</gene>
<dbReference type="NCBIfam" id="TIGR00815">
    <property type="entry name" value="sulP"/>
    <property type="match status" value="1"/>
</dbReference>
<dbReference type="AlphaFoldDB" id="A0A316UHA0"/>
<dbReference type="InterPro" id="IPR001902">
    <property type="entry name" value="SLC26A/SulP_fam"/>
</dbReference>
<keyword evidence="2 6" id="KW-0812">Transmembrane</keyword>
<dbReference type="GO" id="GO:0008271">
    <property type="term" value="F:secondary active sulfate transmembrane transporter activity"/>
    <property type="evidence" value="ECO:0007669"/>
    <property type="project" value="InterPro"/>
</dbReference>
<feature type="domain" description="STAS" evidence="7">
    <location>
        <begin position="571"/>
        <end position="753"/>
    </location>
</feature>
<feature type="transmembrane region" description="Helical" evidence="6">
    <location>
        <begin position="420"/>
        <end position="439"/>
    </location>
</feature>
<evidence type="ECO:0000313" key="8">
    <source>
        <dbReference type="EMBL" id="PWN24707.1"/>
    </source>
</evidence>
<dbReference type="STRING" id="1569628.A0A316UHA0"/>
<reference evidence="8 9" key="1">
    <citation type="journal article" date="2018" name="Mol. Biol. Evol.">
        <title>Broad Genomic Sampling Reveals a Smut Pathogenic Ancestry of the Fungal Clade Ustilaginomycotina.</title>
        <authorList>
            <person name="Kijpornyongpan T."/>
            <person name="Mondo S.J."/>
            <person name="Barry K."/>
            <person name="Sandor L."/>
            <person name="Lee J."/>
            <person name="Lipzen A."/>
            <person name="Pangilinan J."/>
            <person name="LaButti K."/>
            <person name="Hainaut M."/>
            <person name="Henrissat B."/>
            <person name="Grigoriev I.V."/>
            <person name="Spatafora J.W."/>
            <person name="Aime M.C."/>
        </authorList>
    </citation>
    <scope>NUCLEOTIDE SEQUENCE [LARGE SCALE GENOMIC DNA]</scope>
    <source>
        <strain evidence="8 9">MCA 5214</strain>
    </source>
</reference>
<dbReference type="InterPro" id="IPR036513">
    <property type="entry name" value="STAS_dom_sf"/>
</dbReference>
<keyword evidence="3 6" id="KW-1133">Transmembrane helix</keyword>
<dbReference type="EMBL" id="KZ819679">
    <property type="protein sequence ID" value="PWN24707.1"/>
    <property type="molecule type" value="Genomic_DNA"/>
</dbReference>
<dbReference type="OrthoDB" id="288203at2759"/>
<feature type="region of interest" description="Disordered" evidence="5">
    <location>
        <begin position="1"/>
        <end position="28"/>
    </location>
</feature>
<dbReference type="PROSITE" id="PS50801">
    <property type="entry name" value="STAS"/>
    <property type="match status" value="1"/>
</dbReference>
<evidence type="ECO:0000256" key="3">
    <source>
        <dbReference type="ARBA" id="ARBA00022989"/>
    </source>
</evidence>
<dbReference type="InterPro" id="IPR011547">
    <property type="entry name" value="SLC26A/SulP_dom"/>
</dbReference>
<evidence type="ECO:0000256" key="6">
    <source>
        <dbReference type="SAM" id="Phobius"/>
    </source>
</evidence>
<comment type="subcellular location">
    <subcellularLocation>
        <location evidence="1">Membrane</location>
        <topology evidence="1">Multi-pass membrane protein</topology>
    </subcellularLocation>
</comment>
<proteinExistence type="predicted"/>
<name>A0A316UHA0_9BASI</name>
<feature type="transmembrane region" description="Helical" evidence="6">
    <location>
        <begin position="501"/>
        <end position="518"/>
    </location>
</feature>
<evidence type="ECO:0000256" key="2">
    <source>
        <dbReference type="ARBA" id="ARBA00022692"/>
    </source>
</evidence>
<dbReference type="GO" id="GO:0016020">
    <property type="term" value="C:membrane"/>
    <property type="evidence" value="ECO:0007669"/>
    <property type="project" value="UniProtKB-SubCell"/>
</dbReference>
<feature type="region of interest" description="Disordered" evidence="5">
    <location>
        <begin position="756"/>
        <end position="824"/>
    </location>
</feature>
<dbReference type="InterPro" id="IPR018045">
    <property type="entry name" value="S04_transporter_CS"/>
</dbReference>
<dbReference type="RefSeq" id="XP_025359319.1">
    <property type="nucleotide sequence ID" value="XM_025507102.1"/>
</dbReference>